<reference evidence="2 3" key="1">
    <citation type="submission" date="2020-02" db="EMBL/GenBank/DDBJ databases">
        <authorList>
            <person name="Ferguson B K."/>
        </authorList>
    </citation>
    <scope>NUCLEOTIDE SEQUENCE [LARGE SCALE GENOMIC DNA]</scope>
</reference>
<dbReference type="Proteomes" id="UP000479000">
    <property type="component" value="Unassembled WGS sequence"/>
</dbReference>
<dbReference type="AlphaFoldDB" id="A0A6H5H2F1"/>
<proteinExistence type="predicted"/>
<dbReference type="EMBL" id="CADCXU010022747">
    <property type="protein sequence ID" value="CAB0010092.1"/>
    <property type="molecule type" value="Genomic_DNA"/>
</dbReference>
<accession>A0A6H5H2F1</accession>
<evidence type="ECO:0000313" key="3">
    <source>
        <dbReference type="Proteomes" id="UP000479000"/>
    </source>
</evidence>
<name>A0A6H5H2F1_9HEMI</name>
<keyword evidence="3" id="KW-1185">Reference proteome</keyword>
<sequence>RATEGLQEASGRHVLVRTTESLVQALRRRCQDFRYFSESPRGRVVFTLWSPREVGRSANDSEDWAGGCVSKFVDPAEQSDLQQDLCKIDWLLNDLEELHLASFFGRFSFSKGTVSSFCALTCVGGRSAKKVLESCCTSFVYVISVLRRHVSPESRHG</sequence>
<organism evidence="2 3">
    <name type="scientific">Nesidiocoris tenuis</name>
    <dbReference type="NCBI Taxonomy" id="355587"/>
    <lineage>
        <taxon>Eukaryota</taxon>
        <taxon>Metazoa</taxon>
        <taxon>Ecdysozoa</taxon>
        <taxon>Arthropoda</taxon>
        <taxon>Hexapoda</taxon>
        <taxon>Insecta</taxon>
        <taxon>Pterygota</taxon>
        <taxon>Neoptera</taxon>
        <taxon>Paraneoptera</taxon>
        <taxon>Hemiptera</taxon>
        <taxon>Heteroptera</taxon>
        <taxon>Panheteroptera</taxon>
        <taxon>Cimicomorpha</taxon>
        <taxon>Miridae</taxon>
        <taxon>Dicyphina</taxon>
        <taxon>Nesidiocoris</taxon>
    </lineage>
</organism>
<evidence type="ECO:0000313" key="2">
    <source>
        <dbReference type="EMBL" id="CAB0010092.1"/>
    </source>
</evidence>
<gene>
    <name evidence="1" type="ORF">NTEN_LOCUS15148</name>
    <name evidence="2" type="ORF">NTEN_LOCUS15150</name>
</gene>
<dbReference type="EMBL" id="CADCXU010022736">
    <property type="protein sequence ID" value="CAB0010090.1"/>
    <property type="molecule type" value="Genomic_DNA"/>
</dbReference>
<feature type="non-terminal residue" evidence="2">
    <location>
        <position position="1"/>
    </location>
</feature>
<protein>
    <submittedName>
        <fullName evidence="2">Uncharacterized protein</fullName>
    </submittedName>
</protein>
<evidence type="ECO:0000313" key="1">
    <source>
        <dbReference type="EMBL" id="CAB0010090.1"/>
    </source>
</evidence>